<comment type="caution">
    <text evidence="2">The sequence shown here is derived from an EMBL/GenBank/DDBJ whole genome shotgun (WGS) entry which is preliminary data.</text>
</comment>
<keyword evidence="1" id="KW-0472">Membrane</keyword>
<keyword evidence="3" id="KW-1185">Reference proteome</keyword>
<dbReference type="OrthoDB" id="7855510at2"/>
<proteinExistence type="predicted"/>
<name>A0A8B2NN41_9HYPH</name>
<feature type="transmembrane region" description="Helical" evidence="1">
    <location>
        <begin position="50"/>
        <end position="70"/>
    </location>
</feature>
<accession>A0A8B2NN41</accession>
<dbReference type="AlphaFoldDB" id="A0A8B2NN41"/>
<reference evidence="2 3" key="1">
    <citation type="submission" date="2018-05" db="EMBL/GenBank/DDBJ databases">
        <title>Acuticoccus sediminis sp. nov., isolated from deep-sea sediment of Indian Ocean.</title>
        <authorList>
            <person name="Liu X."/>
            <person name="Lai Q."/>
            <person name="Du Y."/>
            <person name="Sun F."/>
            <person name="Zhang X."/>
            <person name="Wang S."/>
            <person name="Shao Z."/>
        </authorList>
    </citation>
    <scope>NUCLEOTIDE SEQUENCE [LARGE SCALE GENOMIC DNA]</scope>
    <source>
        <strain evidence="2 3">PTG4-2</strain>
    </source>
</reference>
<evidence type="ECO:0000313" key="3">
    <source>
        <dbReference type="Proteomes" id="UP000249590"/>
    </source>
</evidence>
<feature type="transmembrane region" description="Helical" evidence="1">
    <location>
        <begin position="12"/>
        <end position="30"/>
    </location>
</feature>
<gene>
    <name evidence="2" type="ORF">DLJ53_25860</name>
</gene>
<feature type="transmembrane region" description="Helical" evidence="1">
    <location>
        <begin position="82"/>
        <end position="98"/>
    </location>
</feature>
<keyword evidence="1" id="KW-0812">Transmembrane</keyword>
<dbReference type="RefSeq" id="WP_111350689.1">
    <property type="nucleotide sequence ID" value="NZ_QHHQ01000007.1"/>
</dbReference>
<protein>
    <submittedName>
        <fullName evidence="2">Branched-chain amino acid transport</fullName>
    </submittedName>
</protein>
<feature type="transmembrane region" description="Helical" evidence="1">
    <location>
        <begin position="104"/>
        <end position="121"/>
    </location>
</feature>
<dbReference type="EMBL" id="QHHQ01000007">
    <property type="protein sequence ID" value="RAH98147.1"/>
    <property type="molecule type" value="Genomic_DNA"/>
</dbReference>
<sequence>MTPPSGTETLPALTTFGPYLAILVGAALPTQIWRWLGVMLAGRVGDASEVFIWVKAVATALVASVVAKLILSPGADLATTPLALRVGAVAAGFALYLATGRRLWLGIVVTEAVLLTGWLLLR</sequence>
<dbReference type="InterPro" id="IPR008407">
    <property type="entry name" value="Brnchd-chn_aa_trnsp_AzlD"/>
</dbReference>
<evidence type="ECO:0000256" key="1">
    <source>
        <dbReference type="SAM" id="Phobius"/>
    </source>
</evidence>
<dbReference type="Pfam" id="PF05437">
    <property type="entry name" value="AzlD"/>
    <property type="match status" value="1"/>
</dbReference>
<keyword evidence="1" id="KW-1133">Transmembrane helix</keyword>
<dbReference type="Proteomes" id="UP000249590">
    <property type="component" value="Unassembled WGS sequence"/>
</dbReference>
<organism evidence="2 3">
    <name type="scientific">Acuticoccus sediminis</name>
    <dbReference type="NCBI Taxonomy" id="2184697"/>
    <lineage>
        <taxon>Bacteria</taxon>
        <taxon>Pseudomonadati</taxon>
        <taxon>Pseudomonadota</taxon>
        <taxon>Alphaproteobacteria</taxon>
        <taxon>Hyphomicrobiales</taxon>
        <taxon>Amorphaceae</taxon>
        <taxon>Acuticoccus</taxon>
    </lineage>
</organism>
<evidence type="ECO:0000313" key="2">
    <source>
        <dbReference type="EMBL" id="RAH98147.1"/>
    </source>
</evidence>